<evidence type="ECO:0000256" key="3">
    <source>
        <dbReference type="SAM" id="SignalP"/>
    </source>
</evidence>
<dbReference type="EMBL" id="JAVFKD010000004">
    <property type="protein sequence ID" value="KAK5995346.1"/>
    <property type="molecule type" value="Genomic_DNA"/>
</dbReference>
<protein>
    <submittedName>
        <fullName evidence="4">Uncharacterized protein</fullName>
    </submittedName>
</protein>
<keyword evidence="2" id="KW-0812">Transmembrane</keyword>
<dbReference type="Proteomes" id="UP001338125">
    <property type="component" value="Unassembled WGS sequence"/>
</dbReference>
<organism evidence="4 5">
    <name type="scientific">Cladobotryum mycophilum</name>
    <dbReference type="NCBI Taxonomy" id="491253"/>
    <lineage>
        <taxon>Eukaryota</taxon>
        <taxon>Fungi</taxon>
        <taxon>Dikarya</taxon>
        <taxon>Ascomycota</taxon>
        <taxon>Pezizomycotina</taxon>
        <taxon>Sordariomycetes</taxon>
        <taxon>Hypocreomycetidae</taxon>
        <taxon>Hypocreales</taxon>
        <taxon>Hypocreaceae</taxon>
        <taxon>Cladobotryum</taxon>
    </lineage>
</organism>
<sequence length="65" mass="6232">MRAFTIVSVLAATAMATTGTGVASPTGNHTVTPGHPTNVPTNGAAGVSQNIILGIGAAALFAATL</sequence>
<evidence type="ECO:0000256" key="2">
    <source>
        <dbReference type="SAM" id="Phobius"/>
    </source>
</evidence>
<reference evidence="4 5" key="1">
    <citation type="submission" date="2024-01" db="EMBL/GenBank/DDBJ databases">
        <title>Complete genome of Cladobotryum mycophilum ATHUM6906.</title>
        <authorList>
            <person name="Christinaki A.C."/>
            <person name="Myridakis A.I."/>
            <person name="Kouvelis V.N."/>
        </authorList>
    </citation>
    <scope>NUCLEOTIDE SEQUENCE [LARGE SCALE GENOMIC DNA]</scope>
    <source>
        <strain evidence="4 5">ATHUM6906</strain>
    </source>
</reference>
<keyword evidence="3" id="KW-0732">Signal</keyword>
<evidence type="ECO:0000313" key="4">
    <source>
        <dbReference type="EMBL" id="KAK5995346.1"/>
    </source>
</evidence>
<feature type="chain" id="PRO_5045244596" evidence="3">
    <location>
        <begin position="17"/>
        <end position="65"/>
    </location>
</feature>
<comment type="caution">
    <text evidence="4">The sequence shown here is derived from an EMBL/GenBank/DDBJ whole genome shotgun (WGS) entry which is preliminary data.</text>
</comment>
<feature type="transmembrane region" description="Helical" evidence="2">
    <location>
        <begin position="47"/>
        <end position="64"/>
    </location>
</feature>
<evidence type="ECO:0000313" key="5">
    <source>
        <dbReference type="Proteomes" id="UP001338125"/>
    </source>
</evidence>
<keyword evidence="2" id="KW-1133">Transmembrane helix</keyword>
<gene>
    <name evidence="4" type="ORF">PT974_03750</name>
</gene>
<feature type="region of interest" description="Disordered" evidence="1">
    <location>
        <begin position="21"/>
        <end position="42"/>
    </location>
</feature>
<keyword evidence="2" id="KW-0472">Membrane</keyword>
<accession>A0ABR0SUD9</accession>
<keyword evidence="5" id="KW-1185">Reference proteome</keyword>
<name>A0ABR0SUD9_9HYPO</name>
<feature type="signal peptide" evidence="3">
    <location>
        <begin position="1"/>
        <end position="16"/>
    </location>
</feature>
<evidence type="ECO:0000256" key="1">
    <source>
        <dbReference type="SAM" id="MobiDB-lite"/>
    </source>
</evidence>
<proteinExistence type="predicted"/>